<dbReference type="PANTHER" id="PTHR40072">
    <property type="entry name" value="MOLYBDOPTERIN-GUANINE DINUCLEOTIDE BIOSYNTHESIS ADAPTER PROTEIN-RELATED"/>
    <property type="match status" value="1"/>
</dbReference>
<evidence type="ECO:0000259" key="1">
    <source>
        <dbReference type="Pfam" id="PF03205"/>
    </source>
</evidence>
<reference evidence="2" key="1">
    <citation type="journal article" date="2014" name="Front. Microbiol.">
        <title>High frequency of phylogenetically diverse reductive dehalogenase-homologous genes in deep subseafloor sedimentary metagenomes.</title>
        <authorList>
            <person name="Kawai M."/>
            <person name="Futagami T."/>
            <person name="Toyoda A."/>
            <person name="Takaki Y."/>
            <person name="Nishi S."/>
            <person name="Hori S."/>
            <person name="Arai W."/>
            <person name="Tsubouchi T."/>
            <person name="Morono Y."/>
            <person name="Uchiyama I."/>
            <person name="Ito T."/>
            <person name="Fujiyama A."/>
            <person name="Inagaki F."/>
            <person name="Takami H."/>
        </authorList>
    </citation>
    <scope>NUCLEOTIDE SEQUENCE</scope>
    <source>
        <strain evidence="2">Expedition CK06-06</strain>
    </source>
</reference>
<comment type="caution">
    <text evidence="2">The sequence shown here is derived from an EMBL/GenBank/DDBJ whole genome shotgun (WGS) entry which is preliminary data.</text>
</comment>
<dbReference type="GO" id="GO:0005525">
    <property type="term" value="F:GTP binding"/>
    <property type="evidence" value="ECO:0007669"/>
    <property type="project" value="InterPro"/>
</dbReference>
<dbReference type="NCBIfam" id="TIGR00176">
    <property type="entry name" value="mobB"/>
    <property type="match status" value="1"/>
</dbReference>
<dbReference type="CDD" id="cd03116">
    <property type="entry name" value="MobB"/>
    <property type="match status" value="1"/>
</dbReference>
<dbReference type="EMBL" id="BARS01010845">
    <property type="protein sequence ID" value="GAF97893.1"/>
    <property type="molecule type" value="Genomic_DNA"/>
</dbReference>
<dbReference type="InterPro" id="IPR052539">
    <property type="entry name" value="MGD_biosynthesis_adapter"/>
</dbReference>
<dbReference type="Gene3D" id="3.40.50.300">
    <property type="entry name" value="P-loop containing nucleotide triphosphate hydrolases"/>
    <property type="match status" value="1"/>
</dbReference>
<feature type="non-terminal residue" evidence="2">
    <location>
        <position position="189"/>
    </location>
</feature>
<dbReference type="PANTHER" id="PTHR40072:SF1">
    <property type="entry name" value="MOLYBDOPTERIN-GUANINE DINUCLEOTIDE BIOSYNTHESIS ADAPTER PROTEIN"/>
    <property type="match status" value="1"/>
</dbReference>
<dbReference type="AlphaFoldDB" id="X0TWB6"/>
<organism evidence="2">
    <name type="scientific">marine sediment metagenome</name>
    <dbReference type="NCBI Taxonomy" id="412755"/>
    <lineage>
        <taxon>unclassified sequences</taxon>
        <taxon>metagenomes</taxon>
        <taxon>ecological metagenomes</taxon>
    </lineage>
</organism>
<dbReference type="GO" id="GO:0006777">
    <property type="term" value="P:Mo-molybdopterin cofactor biosynthetic process"/>
    <property type="evidence" value="ECO:0007669"/>
    <property type="project" value="InterPro"/>
</dbReference>
<feature type="domain" description="Molybdopterin-guanine dinucleotide biosynthesis protein B (MobB)" evidence="1">
    <location>
        <begin position="4"/>
        <end position="134"/>
    </location>
</feature>
<dbReference type="Pfam" id="PF03205">
    <property type="entry name" value="MobB"/>
    <property type="match status" value="1"/>
</dbReference>
<gene>
    <name evidence="2" type="ORF">S01H1_19950</name>
</gene>
<proteinExistence type="predicted"/>
<dbReference type="SUPFAM" id="SSF52540">
    <property type="entry name" value="P-loop containing nucleoside triphosphate hydrolases"/>
    <property type="match status" value="1"/>
</dbReference>
<dbReference type="InterPro" id="IPR027417">
    <property type="entry name" value="P-loop_NTPase"/>
</dbReference>
<protein>
    <recommendedName>
        <fullName evidence="1">Molybdopterin-guanine dinucleotide biosynthesis protein B (MobB) domain-containing protein</fullName>
    </recommendedName>
</protein>
<sequence length="189" mass="21319">MRTVISIVGKSGSGKTTLLEGLITELKTRGHKVAIVKHSHHASDIDTTDKDTWRFTKAGSELSALNSLDHLAIYRRMDEYFDPQEISDFVLWDYDLILTEGFKSSNFPKIEVHLREQGEGLITDPEHLLAVITDEPLEIDVPQFSRNDVSKIADLIETILLSQKDETELDLIVNGTRVPTSQEFNNLLT</sequence>
<evidence type="ECO:0000313" key="2">
    <source>
        <dbReference type="EMBL" id="GAF97893.1"/>
    </source>
</evidence>
<name>X0TWB6_9ZZZZ</name>
<accession>X0TWB6</accession>
<dbReference type="InterPro" id="IPR004435">
    <property type="entry name" value="MobB_dom"/>
</dbReference>